<evidence type="ECO:0000256" key="4">
    <source>
        <dbReference type="ARBA" id="ARBA00023008"/>
    </source>
</evidence>
<dbReference type="InterPro" id="IPR032694">
    <property type="entry name" value="CopC/D"/>
</dbReference>
<sequence>MTIRPTLLRTGLAGALAAATLTLGAAPASAHTALKSSDPKSGAEIAPPGEITLTYTETIRLPRVVLTGPGGSRHENGPAKAVGDTVTQPVNGTLPNGTYTVGWRVVSADGHPVTGTLKFTVKGSTAAEGQGQGQAPAGNAGAPATPAASSPSPSNAAGQEESGGSSSGWVWIGVGGLLVVLVVGGVAWARRPSQD</sequence>
<dbReference type="EMBL" id="JBHSON010000021">
    <property type="protein sequence ID" value="MFC5747304.1"/>
    <property type="molecule type" value="Genomic_DNA"/>
</dbReference>
<keyword evidence="6" id="KW-0472">Membrane</keyword>
<organism evidence="9 10">
    <name type="scientific">Actinomadura rugatobispora</name>
    <dbReference type="NCBI Taxonomy" id="1994"/>
    <lineage>
        <taxon>Bacteria</taxon>
        <taxon>Bacillati</taxon>
        <taxon>Actinomycetota</taxon>
        <taxon>Actinomycetes</taxon>
        <taxon>Streptosporangiales</taxon>
        <taxon>Thermomonosporaceae</taxon>
        <taxon>Actinomadura</taxon>
    </lineage>
</organism>
<dbReference type="InterPro" id="IPR007348">
    <property type="entry name" value="CopC_dom"/>
</dbReference>
<dbReference type="PANTHER" id="PTHR34820:SF4">
    <property type="entry name" value="INNER MEMBRANE PROTEIN YEBZ"/>
    <property type="match status" value="1"/>
</dbReference>
<keyword evidence="6" id="KW-1133">Transmembrane helix</keyword>
<feature type="domain" description="CopC" evidence="8">
    <location>
        <begin position="31"/>
        <end position="121"/>
    </location>
</feature>
<dbReference type="InterPro" id="IPR014755">
    <property type="entry name" value="Cu-Rt/internalin_Ig-like"/>
</dbReference>
<dbReference type="Proteomes" id="UP001596074">
    <property type="component" value="Unassembled WGS sequence"/>
</dbReference>
<dbReference type="Gene3D" id="2.60.40.1220">
    <property type="match status" value="1"/>
</dbReference>
<evidence type="ECO:0000259" key="8">
    <source>
        <dbReference type="Pfam" id="PF04234"/>
    </source>
</evidence>
<name>A0ABW0ZVG3_9ACTN</name>
<evidence type="ECO:0000313" key="10">
    <source>
        <dbReference type="Proteomes" id="UP001596074"/>
    </source>
</evidence>
<comment type="subcellular location">
    <subcellularLocation>
        <location evidence="1">Cell envelope</location>
    </subcellularLocation>
</comment>
<feature type="region of interest" description="Disordered" evidence="5">
    <location>
        <begin position="125"/>
        <end position="166"/>
    </location>
</feature>
<evidence type="ECO:0000256" key="6">
    <source>
        <dbReference type="SAM" id="Phobius"/>
    </source>
</evidence>
<feature type="transmembrane region" description="Helical" evidence="6">
    <location>
        <begin position="169"/>
        <end position="189"/>
    </location>
</feature>
<dbReference type="InterPro" id="IPR014756">
    <property type="entry name" value="Ig_E-set"/>
</dbReference>
<keyword evidence="2" id="KW-0479">Metal-binding</keyword>
<dbReference type="PANTHER" id="PTHR34820">
    <property type="entry name" value="INNER MEMBRANE PROTEIN YEBZ"/>
    <property type="match status" value="1"/>
</dbReference>
<dbReference type="RefSeq" id="WP_378282923.1">
    <property type="nucleotide sequence ID" value="NZ_JBHSON010000021.1"/>
</dbReference>
<evidence type="ECO:0000256" key="7">
    <source>
        <dbReference type="SAM" id="SignalP"/>
    </source>
</evidence>
<evidence type="ECO:0000256" key="1">
    <source>
        <dbReference type="ARBA" id="ARBA00004196"/>
    </source>
</evidence>
<protein>
    <submittedName>
        <fullName evidence="9">Copper resistance protein CopC</fullName>
    </submittedName>
</protein>
<evidence type="ECO:0000256" key="5">
    <source>
        <dbReference type="SAM" id="MobiDB-lite"/>
    </source>
</evidence>
<keyword evidence="4" id="KW-0186">Copper</keyword>
<feature type="region of interest" description="Disordered" evidence="5">
    <location>
        <begin position="68"/>
        <end position="91"/>
    </location>
</feature>
<comment type="caution">
    <text evidence="9">The sequence shown here is derived from an EMBL/GenBank/DDBJ whole genome shotgun (WGS) entry which is preliminary data.</text>
</comment>
<evidence type="ECO:0000256" key="3">
    <source>
        <dbReference type="ARBA" id="ARBA00022729"/>
    </source>
</evidence>
<dbReference type="Pfam" id="PF04234">
    <property type="entry name" value="CopC"/>
    <property type="match status" value="1"/>
</dbReference>
<keyword evidence="10" id="KW-1185">Reference proteome</keyword>
<accession>A0ABW0ZVG3</accession>
<dbReference type="SUPFAM" id="SSF81296">
    <property type="entry name" value="E set domains"/>
    <property type="match status" value="1"/>
</dbReference>
<reference evidence="10" key="1">
    <citation type="journal article" date="2019" name="Int. J. Syst. Evol. Microbiol.">
        <title>The Global Catalogue of Microorganisms (GCM) 10K type strain sequencing project: providing services to taxonomists for standard genome sequencing and annotation.</title>
        <authorList>
            <consortium name="The Broad Institute Genomics Platform"/>
            <consortium name="The Broad Institute Genome Sequencing Center for Infectious Disease"/>
            <person name="Wu L."/>
            <person name="Ma J."/>
        </authorList>
    </citation>
    <scope>NUCLEOTIDE SEQUENCE [LARGE SCALE GENOMIC DNA]</scope>
    <source>
        <strain evidence="10">KCTC 42087</strain>
    </source>
</reference>
<gene>
    <name evidence="9" type="ORF">ACFPZN_16880</name>
</gene>
<dbReference type="PROSITE" id="PS51318">
    <property type="entry name" value="TAT"/>
    <property type="match status" value="1"/>
</dbReference>
<keyword evidence="3 7" id="KW-0732">Signal</keyword>
<keyword evidence="6" id="KW-0812">Transmembrane</keyword>
<proteinExistence type="predicted"/>
<dbReference type="InterPro" id="IPR006311">
    <property type="entry name" value="TAT_signal"/>
</dbReference>
<feature type="signal peptide" evidence="7">
    <location>
        <begin position="1"/>
        <end position="30"/>
    </location>
</feature>
<evidence type="ECO:0000313" key="9">
    <source>
        <dbReference type="EMBL" id="MFC5747304.1"/>
    </source>
</evidence>
<feature type="chain" id="PRO_5047264984" evidence="7">
    <location>
        <begin position="31"/>
        <end position="195"/>
    </location>
</feature>
<evidence type="ECO:0000256" key="2">
    <source>
        <dbReference type="ARBA" id="ARBA00022723"/>
    </source>
</evidence>